<dbReference type="InterPro" id="IPR029026">
    <property type="entry name" value="tRNA_m1G_MTases_N"/>
</dbReference>
<feature type="binding site" evidence="6">
    <location>
        <position position="76"/>
    </location>
    <ligand>
        <name>S-adenosyl-L-methionine</name>
        <dbReference type="ChEBI" id="CHEBI:59789"/>
    </ligand>
</feature>
<comment type="function">
    <text evidence="6">Specifically methylates the pseudouridine at position 1915 (m3Psi1915) in 23S rRNA.</text>
</comment>
<accession>A0A091C908</accession>
<keyword evidence="1 6" id="KW-0698">rRNA processing</keyword>
<comment type="caution">
    <text evidence="7">The sequence shown here is derived from an EMBL/GenBank/DDBJ whole genome shotgun (WGS) entry which is preliminary data.</text>
</comment>
<evidence type="ECO:0000256" key="5">
    <source>
        <dbReference type="ARBA" id="ARBA00038303"/>
    </source>
</evidence>
<feature type="binding site" evidence="6">
    <location>
        <position position="108"/>
    </location>
    <ligand>
        <name>S-adenosyl-L-methionine</name>
        <dbReference type="ChEBI" id="CHEBI:59789"/>
    </ligand>
</feature>
<comment type="subunit">
    <text evidence="6">Homodimer.</text>
</comment>
<dbReference type="PANTHER" id="PTHR33603">
    <property type="entry name" value="METHYLTRANSFERASE"/>
    <property type="match status" value="1"/>
</dbReference>
<comment type="similarity">
    <text evidence="5 6">Belongs to the RNA methyltransferase RlmH family.</text>
</comment>
<dbReference type="InterPro" id="IPR029028">
    <property type="entry name" value="Alpha/beta_knot_MTases"/>
</dbReference>
<protein>
    <recommendedName>
        <fullName evidence="6">Ribosomal RNA large subunit methyltransferase H</fullName>
        <ecNumber evidence="6">2.1.1.177</ecNumber>
    </recommendedName>
    <alternativeName>
        <fullName evidence="6">23S rRNA (pseudouridine1915-N3)-methyltransferase</fullName>
    </alternativeName>
    <alternativeName>
        <fullName evidence="6">23S rRNA m3Psi1915 methyltransferase</fullName>
    </alternativeName>
    <alternativeName>
        <fullName evidence="6">rRNA (pseudouridine-N3-)-methyltransferase RlmH</fullName>
    </alternativeName>
</protein>
<dbReference type="NCBIfam" id="TIGR00246">
    <property type="entry name" value="tRNA_RlmH_YbeA"/>
    <property type="match status" value="1"/>
</dbReference>
<dbReference type="GO" id="GO:0005737">
    <property type="term" value="C:cytoplasm"/>
    <property type="evidence" value="ECO:0007669"/>
    <property type="project" value="UniProtKB-SubCell"/>
</dbReference>
<dbReference type="NCBIfam" id="NF000985">
    <property type="entry name" value="PRK00103.1-3"/>
    <property type="match status" value="1"/>
</dbReference>
<dbReference type="RefSeq" id="WP_038025461.1">
    <property type="nucleotide sequence ID" value="NZ_JPVU01000031.1"/>
</dbReference>
<comment type="catalytic activity">
    <reaction evidence="6">
        <text>pseudouridine(1915) in 23S rRNA + S-adenosyl-L-methionine = N(3)-methylpseudouridine(1915) in 23S rRNA + S-adenosyl-L-homocysteine + H(+)</text>
        <dbReference type="Rhea" id="RHEA:42752"/>
        <dbReference type="Rhea" id="RHEA-COMP:10221"/>
        <dbReference type="Rhea" id="RHEA-COMP:10222"/>
        <dbReference type="ChEBI" id="CHEBI:15378"/>
        <dbReference type="ChEBI" id="CHEBI:57856"/>
        <dbReference type="ChEBI" id="CHEBI:59789"/>
        <dbReference type="ChEBI" id="CHEBI:65314"/>
        <dbReference type="ChEBI" id="CHEBI:74486"/>
        <dbReference type="EC" id="2.1.1.177"/>
    </reaction>
</comment>
<keyword evidence="2 6" id="KW-0489">Methyltransferase</keyword>
<dbReference type="EMBL" id="JPVU01000031">
    <property type="protein sequence ID" value="KFN93509.1"/>
    <property type="molecule type" value="Genomic_DNA"/>
</dbReference>
<evidence type="ECO:0000256" key="1">
    <source>
        <dbReference type="ARBA" id="ARBA00022552"/>
    </source>
</evidence>
<evidence type="ECO:0000256" key="2">
    <source>
        <dbReference type="ARBA" id="ARBA00022603"/>
    </source>
</evidence>
<dbReference type="HAMAP" id="MF_00658">
    <property type="entry name" value="23SrRNA_methyltr_H"/>
    <property type="match status" value="1"/>
</dbReference>
<dbReference type="InterPro" id="IPR003742">
    <property type="entry name" value="RlmH-like"/>
</dbReference>
<dbReference type="PIRSF" id="PIRSF004505">
    <property type="entry name" value="MT_bac"/>
    <property type="match status" value="1"/>
</dbReference>
<organism evidence="7 8">
    <name type="scientific">Tetragenococcus muriaticus PMC-11-5</name>
    <dbReference type="NCBI Taxonomy" id="1302649"/>
    <lineage>
        <taxon>Bacteria</taxon>
        <taxon>Bacillati</taxon>
        <taxon>Bacillota</taxon>
        <taxon>Bacilli</taxon>
        <taxon>Lactobacillales</taxon>
        <taxon>Enterococcaceae</taxon>
        <taxon>Tetragenococcus</taxon>
    </lineage>
</organism>
<keyword evidence="4 6" id="KW-0949">S-adenosyl-L-methionine</keyword>
<dbReference type="GO" id="GO:0070038">
    <property type="term" value="F:rRNA (pseudouridine-N3-)-methyltransferase activity"/>
    <property type="evidence" value="ECO:0007669"/>
    <property type="project" value="UniProtKB-UniRule"/>
</dbReference>
<evidence type="ECO:0000256" key="6">
    <source>
        <dbReference type="HAMAP-Rule" id="MF_00658"/>
    </source>
</evidence>
<evidence type="ECO:0000313" key="7">
    <source>
        <dbReference type="EMBL" id="KFN93509.1"/>
    </source>
</evidence>
<comment type="subcellular location">
    <subcellularLocation>
        <location evidence="6">Cytoplasm</location>
    </subcellularLocation>
</comment>
<evidence type="ECO:0000256" key="4">
    <source>
        <dbReference type="ARBA" id="ARBA00022691"/>
    </source>
</evidence>
<dbReference type="EC" id="2.1.1.177" evidence="6"/>
<evidence type="ECO:0000256" key="3">
    <source>
        <dbReference type="ARBA" id="ARBA00022679"/>
    </source>
</evidence>
<dbReference type="Proteomes" id="UP000029380">
    <property type="component" value="Unassembled WGS sequence"/>
</dbReference>
<dbReference type="OrthoDB" id="9806643at2"/>
<dbReference type="Gene3D" id="3.40.1280.10">
    <property type="match status" value="1"/>
</dbReference>
<keyword evidence="6" id="KW-0963">Cytoplasm</keyword>
<name>A0A091C908_9ENTE</name>
<dbReference type="SUPFAM" id="SSF75217">
    <property type="entry name" value="alpha/beta knot"/>
    <property type="match status" value="1"/>
</dbReference>
<dbReference type="PATRIC" id="fig|1302649.3.peg.319"/>
<reference evidence="7 8" key="1">
    <citation type="submission" date="2014-08" db="EMBL/GenBank/DDBJ databases">
        <title>Genome sequence of Tetragenococcus muriaticus.</title>
        <authorList>
            <person name="Chuea-nongthon C."/>
            <person name="Rodtong S."/>
            <person name="Yongsawatdigul J."/>
            <person name="Steele J.L."/>
            <person name="Liu X.-y."/>
            <person name="Speers J."/>
            <person name="Glasner J.D."/>
            <person name="Neeno-Eckwall E.C."/>
        </authorList>
    </citation>
    <scope>NUCLEOTIDE SEQUENCE [LARGE SCALE GENOMIC DNA]</scope>
    <source>
        <strain evidence="7 8">PMC-11-5</strain>
    </source>
</reference>
<sequence length="159" mass="18062">MNIKIISVGKLKEKYLIQGIQEYIRRLQGYTKIQLVEVADEKAPENLSETEIALVKEKEGKRILAKVRDTEFLFALAIEGKNLSSEAFAKQIDQLTTQGKSDLTFVIGGSLGLSAEVLQRSNAQLSFGNMTYPHQLMRLILVEQIYRSFRINRGEAYHK</sequence>
<dbReference type="CDD" id="cd18081">
    <property type="entry name" value="RlmH-like"/>
    <property type="match status" value="1"/>
</dbReference>
<dbReference type="PANTHER" id="PTHR33603:SF1">
    <property type="entry name" value="RIBOSOMAL RNA LARGE SUBUNIT METHYLTRANSFERASE H"/>
    <property type="match status" value="1"/>
</dbReference>
<keyword evidence="3 6" id="KW-0808">Transferase</keyword>
<dbReference type="AlphaFoldDB" id="A0A091C908"/>
<feature type="binding site" evidence="6">
    <location>
        <begin position="127"/>
        <end position="132"/>
    </location>
    <ligand>
        <name>S-adenosyl-L-methionine</name>
        <dbReference type="ChEBI" id="CHEBI:59789"/>
    </ligand>
</feature>
<proteinExistence type="inferred from homology"/>
<dbReference type="Pfam" id="PF02590">
    <property type="entry name" value="SPOUT_MTase"/>
    <property type="match status" value="1"/>
</dbReference>
<evidence type="ECO:0000313" key="8">
    <source>
        <dbReference type="Proteomes" id="UP000029380"/>
    </source>
</evidence>
<gene>
    <name evidence="6" type="primary">rlmH</name>
    <name evidence="7" type="ORF">TMUPMC115_0319</name>
</gene>